<dbReference type="AlphaFoldDB" id="A0AAF0W9Z7"/>
<reference evidence="2" key="1">
    <citation type="journal article" date="2016" name="Nat. Genet.">
        <title>A high-quality carrot genome assembly provides new insights into carotenoid accumulation and asterid genome evolution.</title>
        <authorList>
            <person name="Iorizzo M."/>
            <person name="Ellison S."/>
            <person name="Senalik D."/>
            <person name="Zeng P."/>
            <person name="Satapoomin P."/>
            <person name="Huang J."/>
            <person name="Bowman M."/>
            <person name="Iovene M."/>
            <person name="Sanseverino W."/>
            <person name="Cavagnaro P."/>
            <person name="Yildiz M."/>
            <person name="Macko-Podgorni A."/>
            <person name="Moranska E."/>
            <person name="Grzebelus E."/>
            <person name="Grzebelus D."/>
            <person name="Ashrafi H."/>
            <person name="Zheng Z."/>
            <person name="Cheng S."/>
            <person name="Spooner D."/>
            <person name="Van Deynze A."/>
            <person name="Simon P."/>
        </authorList>
    </citation>
    <scope>NUCLEOTIDE SEQUENCE</scope>
    <source>
        <tissue evidence="2">Leaf</tissue>
    </source>
</reference>
<organism evidence="2 3">
    <name type="scientific">Daucus carota subsp. sativus</name>
    <name type="common">Carrot</name>
    <dbReference type="NCBI Taxonomy" id="79200"/>
    <lineage>
        <taxon>Eukaryota</taxon>
        <taxon>Viridiplantae</taxon>
        <taxon>Streptophyta</taxon>
        <taxon>Embryophyta</taxon>
        <taxon>Tracheophyta</taxon>
        <taxon>Spermatophyta</taxon>
        <taxon>Magnoliopsida</taxon>
        <taxon>eudicotyledons</taxon>
        <taxon>Gunneridae</taxon>
        <taxon>Pentapetalae</taxon>
        <taxon>asterids</taxon>
        <taxon>campanulids</taxon>
        <taxon>Apiales</taxon>
        <taxon>Apiaceae</taxon>
        <taxon>Apioideae</taxon>
        <taxon>Scandiceae</taxon>
        <taxon>Daucinae</taxon>
        <taxon>Daucus</taxon>
        <taxon>Daucus sect. Daucus</taxon>
    </lineage>
</organism>
<gene>
    <name evidence="2" type="ORF">DCAR_0205272</name>
</gene>
<dbReference type="PANTHER" id="PTHR35317:SF23">
    <property type="entry name" value="OS04G0629600 PROTEIN"/>
    <property type="match status" value="1"/>
</dbReference>
<keyword evidence="1" id="KW-0732">Signal</keyword>
<protein>
    <recommendedName>
        <fullName evidence="4">Retrotransposon Copia-like N-terminal domain-containing protein</fullName>
    </recommendedName>
</protein>
<keyword evidence="3" id="KW-1185">Reference proteome</keyword>
<sequence>MNFYYASLCFVFVPASAANITANMNSIPVLNGTNFKSWKENVLLVLRSTTDKLNFEKWERSNRLSLMKVKRSIPEAFRGEMSDDSHEASVKDFLDKLEKRFAKNEKAETSKLLADLVQMRYKAKGNICEYIMEMSNIASKLKALKLDMPDDLLVHLVLISLRAQYRQLTVSYNTHKDKWTLNELISHCVQEEDRLKRDKIESAHVATTSKG</sequence>
<evidence type="ECO:0000313" key="3">
    <source>
        <dbReference type="Proteomes" id="UP000077755"/>
    </source>
</evidence>
<evidence type="ECO:0008006" key="4">
    <source>
        <dbReference type="Google" id="ProtNLM"/>
    </source>
</evidence>
<accession>A0AAF0W9Z7</accession>
<evidence type="ECO:0000256" key="1">
    <source>
        <dbReference type="SAM" id="SignalP"/>
    </source>
</evidence>
<feature type="signal peptide" evidence="1">
    <location>
        <begin position="1"/>
        <end position="17"/>
    </location>
</feature>
<dbReference type="Pfam" id="PF14223">
    <property type="entry name" value="Retrotran_gag_2"/>
    <property type="match status" value="1"/>
</dbReference>
<name>A0AAF0W9Z7_DAUCS</name>
<dbReference type="EMBL" id="CP093344">
    <property type="protein sequence ID" value="WOG86075.1"/>
    <property type="molecule type" value="Genomic_DNA"/>
</dbReference>
<reference evidence="2" key="2">
    <citation type="submission" date="2022-03" db="EMBL/GenBank/DDBJ databases">
        <title>Draft title - Genomic analysis of global carrot germplasm unveils the trajectory of domestication and the origin of high carotenoid orange carrot.</title>
        <authorList>
            <person name="Iorizzo M."/>
            <person name="Ellison S."/>
            <person name="Senalik D."/>
            <person name="Macko-Podgorni A."/>
            <person name="Grzebelus D."/>
            <person name="Bostan H."/>
            <person name="Rolling W."/>
            <person name="Curaba J."/>
            <person name="Simon P."/>
        </authorList>
    </citation>
    <scope>NUCLEOTIDE SEQUENCE</scope>
    <source>
        <tissue evidence="2">Leaf</tissue>
    </source>
</reference>
<proteinExistence type="predicted"/>
<dbReference type="Proteomes" id="UP000077755">
    <property type="component" value="Chromosome 2"/>
</dbReference>
<dbReference type="PANTHER" id="PTHR35317">
    <property type="entry name" value="OS04G0629600 PROTEIN"/>
    <property type="match status" value="1"/>
</dbReference>
<evidence type="ECO:0000313" key="2">
    <source>
        <dbReference type="EMBL" id="WOG86075.1"/>
    </source>
</evidence>
<feature type="chain" id="PRO_5042101543" description="Retrotransposon Copia-like N-terminal domain-containing protein" evidence="1">
    <location>
        <begin position="18"/>
        <end position="211"/>
    </location>
</feature>